<gene>
    <name evidence="1" type="ORF">Goari_020541</name>
</gene>
<dbReference type="Pfam" id="PF03087">
    <property type="entry name" value="BPS1"/>
    <property type="match status" value="1"/>
</dbReference>
<reference evidence="1 2" key="1">
    <citation type="journal article" date="2019" name="Genome Biol. Evol.">
        <title>Insights into the evolution of the New World diploid cottons (Gossypium, subgenus Houzingenia) based on genome sequencing.</title>
        <authorList>
            <person name="Grover C.E."/>
            <person name="Arick M.A. 2nd"/>
            <person name="Thrash A."/>
            <person name="Conover J.L."/>
            <person name="Sanders W.S."/>
            <person name="Peterson D.G."/>
            <person name="Frelichowski J.E."/>
            <person name="Scheffler J.A."/>
            <person name="Scheffler B.E."/>
            <person name="Wendel J.F."/>
        </authorList>
    </citation>
    <scope>NUCLEOTIDE SEQUENCE [LARGE SCALE GENOMIC DNA]</scope>
    <source>
        <strain evidence="1">185</strain>
        <tissue evidence="1">Leaf</tissue>
    </source>
</reference>
<dbReference type="EMBL" id="JABFAA010352246">
    <property type="protein sequence ID" value="MBA0702551.1"/>
    <property type="molecule type" value="Genomic_DNA"/>
</dbReference>
<keyword evidence="2" id="KW-1185">Reference proteome</keyword>
<dbReference type="InterPro" id="IPR004320">
    <property type="entry name" value="BPS1_pln"/>
</dbReference>
<sequence>MQNQLKDLELFIQDLEDGLECHFRCMIKARVSLLNILTL</sequence>
<evidence type="ECO:0000313" key="1">
    <source>
        <dbReference type="EMBL" id="MBA0702551.1"/>
    </source>
</evidence>
<name>A0A7J8YSK4_GOSAI</name>
<comment type="caution">
    <text evidence="1">The sequence shown here is derived from an EMBL/GenBank/DDBJ whole genome shotgun (WGS) entry which is preliminary data.</text>
</comment>
<proteinExistence type="predicted"/>
<dbReference type="GO" id="GO:0048364">
    <property type="term" value="P:root development"/>
    <property type="evidence" value="ECO:0007669"/>
    <property type="project" value="InterPro"/>
</dbReference>
<dbReference type="GO" id="GO:0048367">
    <property type="term" value="P:shoot system development"/>
    <property type="evidence" value="ECO:0007669"/>
    <property type="project" value="InterPro"/>
</dbReference>
<protein>
    <submittedName>
        <fullName evidence="1">Uncharacterized protein</fullName>
    </submittedName>
</protein>
<dbReference type="AlphaFoldDB" id="A0A7J8YSK4"/>
<evidence type="ECO:0000313" key="2">
    <source>
        <dbReference type="Proteomes" id="UP000593577"/>
    </source>
</evidence>
<dbReference type="PANTHER" id="PTHR33070:SF129">
    <property type="entry name" value="DUF241 DOMAIN PROTEIN"/>
    <property type="match status" value="1"/>
</dbReference>
<dbReference type="Proteomes" id="UP000593577">
    <property type="component" value="Unassembled WGS sequence"/>
</dbReference>
<accession>A0A7J8YSK4</accession>
<dbReference type="PANTHER" id="PTHR33070">
    <property type="entry name" value="OS06G0725500 PROTEIN"/>
    <property type="match status" value="1"/>
</dbReference>
<organism evidence="1 2">
    <name type="scientific">Gossypium aridum</name>
    <name type="common">American cotton</name>
    <name type="synonym">Erioxylum aridum</name>
    <dbReference type="NCBI Taxonomy" id="34290"/>
    <lineage>
        <taxon>Eukaryota</taxon>
        <taxon>Viridiplantae</taxon>
        <taxon>Streptophyta</taxon>
        <taxon>Embryophyta</taxon>
        <taxon>Tracheophyta</taxon>
        <taxon>Spermatophyta</taxon>
        <taxon>Magnoliopsida</taxon>
        <taxon>eudicotyledons</taxon>
        <taxon>Gunneridae</taxon>
        <taxon>Pentapetalae</taxon>
        <taxon>rosids</taxon>
        <taxon>malvids</taxon>
        <taxon>Malvales</taxon>
        <taxon>Malvaceae</taxon>
        <taxon>Malvoideae</taxon>
        <taxon>Gossypium</taxon>
    </lineage>
</organism>